<comment type="caution">
    <text evidence="2">The sequence shown here is derived from an EMBL/GenBank/DDBJ whole genome shotgun (WGS) entry which is preliminary data.</text>
</comment>
<dbReference type="EMBL" id="JAGKQH010000012">
    <property type="protein sequence ID" value="KAG6585909.1"/>
    <property type="molecule type" value="Genomic_DNA"/>
</dbReference>
<organism evidence="2 3">
    <name type="scientific">Cucurbita argyrosperma subsp. sororia</name>
    <dbReference type="NCBI Taxonomy" id="37648"/>
    <lineage>
        <taxon>Eukaryota</taxon>
        <taxon>Viridiplantae</taxon>
        <taxon>Streptophyta</taxon>
        <taxon>Embryophyta</taxon>
        <taxon>Tracheophyta</taxon>
        <taxon>Spermatophyta</taxon>
        <taxon>Magnoliopsida</taxon>
        <taxon>eudicotyledons</taxon>
        <taxon>Gunneridae</taxon>
        <taxon>Pentapetalae</taxon>
        <taxon>rosids</taxon>
        <taxon>fabids</taxon>
        <taxon>Cucurbitales</taxon>
        <taxon>Cucurbitaceae</taxon>
        <taxon>Cucurbiteae</taxon>
        <taxon>Cucurbita</taxon>
    </lineage>
</organism>
<sequence length="184" mass="20025">MNIDYLTPSSSLLVSLTIKVRCVNGTERKTAGEYGSTLYAGLVDNIRGLSILAIDDDQETGDMNGWVMVELDKELMKNHQASLQGSLILLLSCPPLFVGINLRQGRKTTKEKEPNKNGEQARPTIVTETTSTSELQARAGEGVKVALLRLSLPQTVKIPSTASTSGTNSTKCRTIRIHHVYSIP</sequence>
<gene>
    <name evidence="2" type="ORF">SDJN03_18642</name>
</gene>
<accession>A0AAV6MQY0</accession>
<name>A0AAV6MQY0_9ROSI</name>
<dbReference type="AlphaFoldDB" id="A0AAV6MQY0"/>
<feature type="region of interest" description="Disordered" evidence="1">
    <location>
        <begin position="107"/>
        <end position="132"/>
    </location>
</feature>
<reference evidence="2 3" key="1">
    <citation type="journal article" date="2021" name="Hortic Res">
        <title>The domestication of Cucurbita argyrosperma as revealed by the genome of its wild relative.</title>
        <authorList>
            <person name="Barrera-Redondo J."/>
            <person name="Sanchez-de la Vega G."/>
            <person name="Aguirre-Liguori J.A."/>
            <person name="Castellanos-Morales G."/>
            <person name="Gutierrez-Guerrero Y.T."/>
            <person name="Aguirre-Dugua X."/>
            <person name="Aguirre-Planter E."/>
            <person name="Tenaillon M.I."/>
            <person name="Lira-Saade R."/>
            <person name="Eguiarte L.E."/>
        </authorList>
    </citation>
    <scope>NUCLEOTIDE SEQUENCE [LARGE SCALE GENOMIC DNA]</scope>
    <source>
        <strain evidence="2">JBR-2021</strain>
    </source>
</reference>
<proteinExistence type="predicted"/>
<protein>
    <submittedName>
        <fullName evidence="2">Uncharacterized protein</fullName>
    </submittedName>
</protein>
<evidence type="ECO:0000313" key="2">
    <source>
        <dbReference type="EMBL" id="KAG6585909.1"/>
    </source>
</evidence>
<dbReference type="Proteomes" id="UP000685013">
    <property type="component" value="Chromosome 12"/>
</dbReference>
<keyword evidence="3" id="KW-1185">Reference proteome</keyword>
<feature type="non-terminal residue" evidence="2">
    <location>
        <position position="1"/>
    </location>
</feature>
<evidence type="ECO:0000256" key="1">
    <source>
        <dbReference type="SAM" id="MobiDB-lite"/>
    </source>
</evidence>
<evidence type="ECO:0000313" key="3">
    <source>
        <dbReference type="Proteomes" id="UP000685013"/>
    </source>
</evidence>